<accession>A0AAV9X8V3</accession>
<feature type="chain" id="PRO_5043788060" evidence="1">
    <location>
        <begin position="19"/>
        <end position="191"/>
    </location>
</feature>
<keyword evidence="3" id="KW-1185">Reference proteome</keyword>
<comment type="caution">
    <text evidence="2">The sequence shown here is derived from an EMBL/GenBank/DDBJ whole genome shotgun (WGS) entry which is preliminary data.</text>
</comment>
<name>A0AAV9X8V3_9PEZI</name>
<sequence length="191" mass="20408">MLISFITYVLAITATVIATPTFNNPTNVKRQILPIPSLYGPARIKFIAKWATYRNKYAYVSPLDVVRPAPQATGSYFNFENSTGRLWLGSNILNPIVAGIKPNLTSNVAALAFGPLNQPSCDKTGGVAYETAFGFDDLGQLTLGGIGLWYGCTTNSSAGLGPGINFLFGAGPPTTPDCQSVQLLWEPVPFS</sequence>
<feature type="signal peptide" evidence="1">
    <location>
        <begin position="1"/>
        <end position="18"/>
    </location>
</feature>
<evidence type="ECO:0000313" key="2">
    <source>
        <dbReference type="EMBL" id="KAK6538381.1"/>
    </source>
</evidence>
<dbReference type="Proteomes" id="UP001365542">
    <property type="component" value="Unassembled WGS sequence"/>
</dbReference>
<evidence type="ECO:0000313" key="3">
    <source>
        <dbReference type="Proteomes" id="UP001365542"/>
    </source>
</evidence>
<organism evidence="2 3">
    <name type="scientific">Orbilia ellipsospora</name>
    <dbReference type="NCBI Taxonomy" id="2528407"/>
    <lineage>
        <taxon>Eukaryota</taxon>
        <taxon>Fungi</taxon>
        <taxon>Dikarya</taxon>
        <taxon>Ascomycota</taxon>
        <taxon>Pezizomycotina</taxon>
        <taxon>Orbiliomycetes</taxon>
        <taxon>Orbiliales</taxon>
        <taxon>Orbiliaceae</taxon>
        <taxon>Orbilia</taxon>
    </lineage>
</organism>
<reference evidence="2 3" key="1">
    <citation type="submission" date="2019-10" db="EMBL/GenBank/DDBJ databases">
        <authorList>
            <person name="Palmer J.M."/>
        </authorList>
    </citation>
    <scope>NUCLEOTIDE SEQUENCE [LARGE SCALE GENOMIC DNA]</scope>
    <source>
        <strain evidence="2 3">TWF694</strain>
    </source>
</reference>
<proteinExistence type="predicted"/>
<evidence type="ECO:0000256" key="1">
    <source>
        <dbReference type="SAM" id="SignalP"/>
    </source>
</evidence>
<dbReference type="AlphaFoldDB" id="A0AAV9X8V3"/>
<protein>
    <submittedName>
        <fullName evidence="2">Uncharacterized protein</fullName>
    </submittedName>
</protein>
<keyword evidence="1" id="KW-0732">Signal</keyword>
<dbReference type="EMBL" id="JAVHJO010000008">
    <property type="protein sequence ID" value="KAK6538381.1"/>
    <property type="molecule type" value="Genomic_DNA"/>
</dbReference>
<gene>
    <name evidence="2" type="ORF">TWF694_011261</name>
</gene>